<dbReference type="Gene3D" id="3.30.300.30">
    <property type="match status" value="1"/>
</dbReference>
<reference evidence="10" key="2">
    <citation type="submission" date="2022-06" db="UniProtKB">
        <authorList>
            <consortium name="EnsemblMetazoa"/>
        </authorList>
    </citation>
    <scope>IDENTIFICATION</scope>
</reference>
<dbReference type="PROSITE" id="PS00455">
    <property type="entry name" value="AMP_BINDING"/>
    <property type="match status" value="1"/>
</dbReference>
<dbReference type="Pfam" id="PF13193">
    <property type="entry name" value="AMP-binding_C"/>
    <property type="match status" value="1"/>
</dbReference>
<comment type="catalytic activity">
    <reaction evidence="6">
        <text>octanoate + ATP + CoA = octanoyl-CoA + AMP + diphosphate</text>
        <dbReference type="Rhea" id="RHEA:33631"/>
        <dbReference type="ChEBI" id="CHEBI:25646"/>
        <dbReference type="ChEBI" id="CHEBI:30616"/>
        <dbReference type="ChEBI" id="CHEBI:33019"/>
        <dbReference type="ChEBI" id="CHEBI:57287"/>
        <dbReference type="ChEBI" id="CHEBI:57386"/>
        <dbReference type="ChEBI" id="CHEBI:456215"/>
    </reaction>
</comment>
<dbReference type="EMBL" id="CMVM020000170">
    <property type="status" value="NOT_ANNOTATED_CDS"/>
    <property type="molecule type" value="Genomic_DNA"/>
</dbReference>
<dbReference type="GO" id="GO:0031956">
    <property type="term" value="F:medium-chain fatty acid-CoA ligase activity"/>
    <property type="evidence" value="ECO:0007669"/>
    <property type="project" value="UniProtKB-EC"/>
</dbReference>
<dbReference type="Proteomes" id="UP000024404">
    <property type="component" value="Unassembled WGS sequence"/>
</dbReference>
<dbReference type="GO" id="GO:0045197">
    <property type="term" value="P:establishment or maintenance of epithelial cell apical/basal polarity"/>
    <property type="evidence" value="ECO:0007669"/>
    <property type="project" value="EnsemblMetazoa"/>
</dbReference>
<dbReference type="PANTHER" id="PTHR43201">
    <property type="entry name" value="ACYL-COA SYNTHETASE"/>
    <property type="match status" value="1"/>
</dbReference>
<dbReference type="AlphaFoldDB" id="A0A8R1TVS2"/>
<evidence type="ECO:0000256" key="4">
    <source>
        <dbReference type="ARBA" id="ARBA00039009"/>
    </source>
</evidence>
<dbReference type="PANTHER" id="PTHR43201:SF5">
    <property type="entry name" value="MEDIUM-CHAIN ACYL-COA LIGASE ACSF2, MITOCHONDRIAL"/>
    <property type="match status" value="1"/>
</dbReference>
<evidence type="ECO:0000259" key="9">
    <source>
        <dbReference type="Pfam" id="PF13193"/>
    </source>
</evidence>
<evidence type="ECO:0000256" key="2">
    <source>
        <dbReference type="ARBA" id="ARBA00022598"/>
    </source>
</evidence>
<evidence type="ECO:0000256" key="5">
    <source>
        <dbReference type="ARBA" id="ARBA00039638"/>
    </source>
</evidence>
<evidence type="ECO:0000256" key="7">
    <source>
        <dbReference type="ARBA" id="ARBA00048277"/>
    </source>
</evidence>
<evidence type="ECO:0000256" key="3">
    <source>
        <dbReference type="ARBA" id="ARBA00037247"/>
    </source>
</evidence>
<evidence type="ECO:0000259" key="8">
    <source>
        <dbReference type="Pfam" id="PF00501"/>
    </source>
</evidence>
<dbReference type="InterPro" id="IPR000873">
    <property type="entry name" value="AMP-dep_synth/lig_dom"/>
</dbReference>
<evidence type="ECO:0000256" key="1">
    <source>
        <dbReference type="ARBA" id="ARBA00006432"/>
    </source>
</evidence>
<keyword evidence="11" id="KW-1185">Reference proteome</keyword>
<proteinExistence type="inferred from homology"/>
<dbReference type="SUPFAM" id="SSF56801">
    <property type="entry name" value="Acetyl-CoA synthetase-like"/>
    <property type="match status" value="1"/>
</dbReference>
<sequence length="646" mass="73463">MQSKQHNKVFKKAELLNRQWKNISDIAVKIYNYCSNNMHIETPLNGDVTVLSENAAAQAIRKSYIHGVSNVPLLFDTIGDRLRMAVDQVPDREFVIFKRDGIRKTYQQLLYDCEKLATGLLHLGLDRGDRVGIWGPNLYEWIVCQFATALAGMILVNINPSYQSEELKFALGKVGIKALISPAEFKKSNYYLSMLDIIPELAVKAEGKGNVAADYFPTFRHFIIIDQAGENKLYRGAWRYSDVIKMGTEEDRIKLADIERQIRPDDAVNIQYTSGTTGQPKGATLTHHNVVNNAYFVGRRAGYNEKRTIICIPNPLYHCFGCVMGSLSACVHLQTCVFPAPSFDALAALQAIHEEKCTAIYGTPTMYIDMLNHPRYKEYDCTSITSGFVAGAPCPIALCQRLVSELGMRDLQVSYISFMSLRDEQPEDRIKSVGFIMDHLEAAVVNNEGIILPRGERGEVLVRGYSVMKCYWDSELQTKEEITADRWYHSGDIGVMHENGSLSIVGRKKDMIVRGGENIYPLEIEQYLFRHPKIEDVQVVGVPDERYGEAVCAWIRLNNSADHITTEDIRNFCKGRIAHFKIPRYILFKKENEFPVTVTGKVKKYEIRELSKIELGLEQTISRMDHFNNEWIFEVQSEKHTAKPRS</sequence>
<comment type="similarity">
    <text evidence="1">Belongs to the ATP-dependent AMP-binding enzyme family.</text>
</comment>
<feature type="domain" description="AMP-dependent synthetase/ligase" evidence="8">
    <location>
        <begin position="84"/>
        <end position="472"/>
    </location>
</feature>
<dbReference type="EnsemblMetazoa" id="OVOC6201.1">
    <property type="protein sequence ID" value="OVOC6201.1"/>
    <property type="gene ID" value="WBGene00243010"/>
</dbReference>
<dbReference type="EC" id="6.2.1.2" evidence="4"/>
<name>A0A8R1TVS2_ONCVO</name>
<comment type="catalytic activity">
    <reaction evidence="7">
        <text>a medium-chain fatty acid + ATP + CoA = a medium-chain fatty acyl-CoA + AMP + diphosphate</text>
        <dbReference type="Rhea" id="RHEA:48340"/>
        <dbReference type="ChEBI" id="CHEBI:30616"/>
        <dbReference type="ChEBI" id="CHEBI:33019"/>
        <dbReference type="ChEBI" id="CHEBI:57287"/>
        <dbReference type="ChEBI" id="CHEBI:59558"/>
        <dbReference type="ChEBI" id="CHEBI:90546"/>
        <dbReference type="ChEBI" id="CHEBI:456215"/>
        <dbReference type="EC" id="6.2.1.2"/>
    </reaction>
</comment>
<evidence type="ECO:0000313" key="10">
    <source>
        <dbReference type="EnsemblMetazoa" id="OVOC6201.1"/>
    </source>
</evidence>
<feature type="domain" description="AMP-binding enzyme C-terminal" evidence="9">
    <location>
        <begin position="523"/>
        <end position="601"/>
    </location>
</feature>
<dbReference type="InterPro" id="IPR020845">
    <property type="entry name" value="AMP-binding_CS"/>
</dbReference>
<evidence type="ECO:0000256" key="6">
    <source>
        <dbReference type="ARBA" id="ARBA00047319"/>
    </source>
</evidence>
<dbReference type="CDD" id="cd05917">
    <property type="entry name" value="FACL_like_2"/>
    <property type="match status" value="1"/>
</dbReference>
<dbReference type="InterPro" id="IPR042099">
    <property type="entry name" value="ANL_N_sf"/>
</dbReference>
<accession>A0A8R1TVS2</accession>
<dbReference type="Pfam" id="PF00501">
    <property type="entry name" value="AMP-binding"/>
    <property type="match status" value="1"/>
</dbReference>
<reference evidence="11" key="1">
    <citation type="submission" date="2013-10" db="EMBL/GenBank/DDBJ databases">
        <title>Genome sequencing of Onchocerca volvulus.</title>
        <authorList>
            <person name="Cotton J."/>
            <person name="Tsai J."/>
            <person name="Stanley E."/>
            <person name="Tracey A."/>
            <person name="Holroyd N."/>
            <person name="Lustigman S."/>
            <person name="Berriman M."/>
        </authorList>
    </citation>
    <scope>NUCLEOTIDE SEQUENCE</scope>
</reference>
<organism evidence="10 11">
    <name type="scientific">Onchocerca volvulus</name>
    <dbReference type="NCBI Taxonomy" id="6282"/>
    <lineage>
        <taxon>Eukaryota</taxon>
        <taxon>Metazoa</taxon>
        <taxon>Ecdysozoa</taxon>
        <taxon>Nematoda</taxon>
        <taxon>Chromadorea</taxon>
        <taxon>Rhabditida</taxon>
        <taxon>Spirurina</taxon>
        <taxon>Spiruromorpha</taxon>
        <taxon>Filarioidea</taxon>
        <taxon>Onchocercidae</taxon>
        <taxon>Onchocerca</taxon>
    </lineage>
</organism>
<dbReference type="InterPro" id="IPR025110">
    <property type="entry name" value="AMP-bd_C"/>
</dbReference>
<evidence type="ECO:0000313" key="11">
    <source>
        <dbReference type="Proteomes" id="UP000024404"/>
    </source>
</evidence>
<dbReference type="Gene3D" id="3.40.50.12780">
    <property type="entry name" value="N-terminal domain of ligase-like"/>
    <property type="match status" value="1"/>
</dbReference>
<protein>
    <recommendedName>
        <fullName evidence="5">Medium-chain acyl-CoA ligase ACSF2, mitochondrial</fullName>
        <ecNumber evidence="4">6.2.1.2</ecNumber>
    </recommendedName>
</protein>
<dbReference type="FunFam" id="3.40.50.12780:FF:000003">
    <property type="entry name" value="Long-chain-fatty-acid--CoA ligase FadD"/>
    <property type="match status" value="1"/>
</dbReference>
<dbReference type="InterPro" id="IPR045851">
    <property type="entry name" value="AMP-bd_C_sf"/>
</dbReference>
<comment type="function">
    <text evidence="3">Acyl-CoA synthases catalyze the initial reaction in fatty acid metabolism, by forming a thioester with CoA. Has some preference toward medium-chain substrates. Plays a role in adipocyte differentiation.</text>
</comment>
<dbReference type="FunFam" id="3.30.300.30:FF:000008">
    <property type="entry name" value="2,3-dihydroxybenzoate-AMP ligase"/>
    <property type="match status" value="1"/>
</dbReference>
<keyword evidence="2" id="KW-0436">Ligase</keyword>
<dbReference type="GO" id="GO:0006631">
    <property type="term" value="P:fatty acid metabolic process"/>
    <property type="evidence" value="ECO:0007669"/>
    <property type="project" value="TreeGrafter"/>
</dbReference>